<sequence length="330" mass="35979">MAGRRRFSMLAALLLIAGGCAASAISPPASSEVRLAPLEGAGWEMVWADEFDGDTLDRSKWQPEVSCWGGGNAERQCYTDRPDNIVVEGGLLLLKAREERFTGPARPPEIAADPNPRLTQPYTSGKVRTRGLHAWRYGRIAVRAKVPPGQGMWPAVWMMPAEDHYGPWPLSGEIDILEAVNIGATCKACKGGRGENRTISALHFGNLAPRNRFVDNRTALPDLALPSDGFHVYAVEWGEGLIRFLVDDRVHLTVPAERWSTASPLARGNPAAPFDRPFYVMANLAVGGRLSEENNAKGLAAGSFPAQFAIDWIRVYRCAADPDTGRACMQ</sequence>
<organism evidence="5 6">
    <name type="scientific">Erythrobacter sanguineus</name>
    <dbReference type="NCBI Taxonomy" id="198312"/>
    <lineage>
        <taxon>Bacteria</taxon>
        <taxon>Pseudomonadati</taxon>
        <taxon>Pseudomonadota</taxon>
        <taxon>Alphaproteobacteria</taxon>
        <taxon>Sphingomonadales</taxon>
        <taxon>Erythrobacteraceae</taxon>
        <taxon>Erythrobacter/Porphyrobacter group</taxon>
        <taxon>Erythrobacter</taxon>
    </lineage>
</organism>
<dbReference type="Proteomes" id="UP000184391">
    <property type="component" value="Unassembled WGS sequence"/>
</dbReference>
<gene>
    <name evidence="5" type="ORF">SAMN02745193_00790</name>
</gene>
<dbReference type="EMBL" id="FRDF01000004">
    <property type="protein sequence ID" value="SHN52465.1"/>
    <property type="molecule type" value="Genomic_DNA"/>
</dbReference>
<evidence type="ECO:0000256" key="2">
    <source>
        <dbReference type="SAM" id="MobiDB-lite"/>
    </source>
</evidence>
<dbReference type="InterPro" id="IPR013320">
    <property type="entry name" value="ConA-like_dom_sf"/>
</dbReference>
<name>A0A1M7S263_9SPHN</name>
<feature type="domain" description="GH16" evidence="4">
    <location>
        <begin position="20"/>
        <end position="321"/>
    </location>
</feature>
<dbReference type="InterPro" id="IPR050546">
    <property type="entry name" value="Glycosyl_Hydrlase_16"/>
</dbReference>
<accession>A0A1M7S263</accession>
<feature type="signal peptide" evidence="3">
    <location>
        <begin position="1"/>
        <end position="24"/>
    </location>
</feature>
<dbReference type="PROSITE" id="PS51762">
    <property type="entry name" value="GH16_2"/>
    <property type="match status" value="1"/>
</dbReference>
<evidence type="ECO:0000313" key="6">
    <source>
        <dbReference type="Proteomes" id="UP000184391"/>
    </source>
</evidence>
<dbReference type="SUPFAM" id="SSF49899">
    <property type="entry name" value="Concanavalin A-like lectins/glucanases"/>
    <property type="match status" value="1"/>
</dbReference>
<dbReference type="GO" id="GO:0004553">
    <property type="term" value="F:hydrolase activity, hydrolyzing O-glycosyl compounds"/>
    <property type="evidence" value="ECO:0007669"/>
    <property type="project" value="InterPro"/>
</dbReference>
<feature type="region of interest" description="Disordered" evidence="2">
    <location>
        <begin position="104"/>
        <end position="123"/>
    </location>
</feature>
<evidence type="ECO:0000313" key="5">
    <source>
        <dbReference type="EMBL" id="SHN52465.1"/>
    </source>
</evidence>
<evidence type="ECO:0000256" key="3">
    <source>
        <dbReference type="SAM" id="SignalP"/>
    </source>
</evidence>
<dbReference type="PANTHER" id="PTHR10963:SF55">
    <property type="entry name" value="GLYCOSIDE HYDROLASE FAMILY 16 PROTEIN"/>
    <property type="match status" value="1"/>
</dbReference>
<protein>
    <submittedName>
        <fullName evidence="5">Beta-glucanase, GH16 family</fullName>
    </submittedName>
</protein>
<dbReference type="CDD" id="cd08023">
    <property type="entry name" value="GH16_laminarinase_like"/>
    <property type="match status" value="1"/>
</dbReference>
<dbReference type="STRING" id="198312.SAMN02745193_00790"/>
<dbReference type="InterPro" id="IPR000757">
    <property type="entry name" value="Beta-glucanase-like"/>
</dbReference>
<dbReference type="Pfam" id="PF00722">
    <property type="entry name" value="Glyco_hydro_16"/>
    <property type="match status" value="1"/>
</dbReference>
<proteinExistence type="inferred from homology"/>
<reference evidence="6" key="1">
    <citation type="submission" date="2016-12" db="EMBL/GenBank/DDBJ databases">
        <authorList>
            <person name="Varghese N."/>
            <person name="Submissions S."/>
        </authorList>
    </citation>
    <scope>NUCLEOTIDE SEQUENCE [LARGE SCALE GENOMIC DNA]</scope>
    <source>
        <strain evidence="6">DSM 11032</strain>
    </source>
</reference>
<dbReference type="GO" id="GO:0005975">
    <property type="term" value="P:carbohydrate metabolic process"/>
    <property type="evidence" value="ECO:0007669"/>
    <property type="project" value="InterPro"/>
</dbReference>
<keyword evidence="6" id="KW-1185">Reference proteome</keyword>
<comment type="similarity">
    <text evidence="1">Belongs to the glycosyl hydrolase 16 family.</text>
</comment>
<dbReference type="PROSITE" id="PS51257">
    <property type="entry name" value="PROKAR_LIPOPROTEIN"/>
    <property type="match status" value="1"/>
</dbReference>
<dbReference type="Gene3D" id="2.60.120.200">
    <property type="match status" value="1"/>
</dbReference>
<evidence type="ECO:0000259" key="4">
    <source>
        <dbReference type="PROSITE" id="PS51762"/>
    </source>
</evidence>
<dbReference type="AlphaFoldDB" id="A0A1M7S263"/>
<dbReference type="PANTHER" id="PTHR10963">
    <property type="entry name" value="GLYCOSYL HYDROLASE-RELATED"/>
    <property type="match status" value="1"/>
</dbReference>
<keyword evidence="3" id="KW-0732">Signal</keyword>
<feature type="chain" id="PRO_5012975053" evidence="3">
    <location>
        <begin position="25"/>
        <end position="330"/>
    </location>
</feature>
<evidence type="ECO:0000256" key="1">
    <source>
        <dbReference type="ARBA" id="ARBA00006865"/>
    </source>
</evidence>